<proteinExistence type="predicted"/>
<reference evidence="2" key="2">
    <citation type="submission" date="2019-06" db="EMBL/GenBank/DDBJ databases">
        <title>Genomics analysis of Aphanomyces spp. identifies a new class of oomycete effector associated with host adaptation.</title>
        <authorList>
            <person name="Gaulin E."/>
        </authorList>
    </citation>
    <scope>NUCLEOTIDE SEQUENCE</scope>
    <source>
        <strain evidence="2">CBS 578.67</strain>
    </source>
</reference>
<gene>
    <name evidence="3" type="primary">Aste57867_18150</name>
    <name evidence="2" type="ORF">As57867_018088</name>
    <name evidence="3" type="ORF">ASTE57867_18150</name>
</gene>
<feature type="region of interest" description="Disordered" evidence="1">
    <location>
        <begin position="128"/>
        <end position="231"/>
    </location>
</feature>
<sequence length="392" mass="43157">MHVDLLLNTAAALKSIEPTEPMSKIFLDLPDTIPMTIRPLPSLSLQLHQSAYSMHHSPVASPVASPSSHHYLSPVHSPVGYSPQTMTPVRDHPRQQEPRYLPSIGHHHHHIAAGSSSSFLAPLHGSAASSPVHKTFASPVHSTASSPAHHHRPTVLSSPVHWSHAASHHPVSSPAHWSHSTASSPAHHRSAASSPVHWSHHQENHQTFHDTGMLPSIKDESSSMMGASRSHHTSIINASAIQRRLAIERRNLRRNIVPRSQALAAAATDKAVLGATTDVKNTKNRESAAAYREKRDRKMKFILAEVLEIQAAHPTIHFRDWTPAKLPKSERKPNESKEDYRRRTNRESAAGSREQQKEKLQYLTDELLRMRALVPTVDAGLSSTSSSSPPVS</sequence>
<keyword evidence="4" id="KW-1185">Reference proteome</keyword>
<dbReference type="EMBL" id="VJMH01006378">
    <property type="protein sequence ID" value="KAF0690418.1"/>
    <property type="molecule type" value="Genomic_DNA"/>
</dbReference>
<dbReference type="AlphaFoldDB" id="A0A485LB16"/>
<protein>
    <submittedName>
        <fullName evidence="3">Aste57867_18150 protein</fullName>
    </submittedName>
</protein>
<feature type="compositionally biased region" description="Basic and acidic residues" evidence="1">
    <location>
        <begin position="323"/>
        <end position="346"/>
    </location>
</feature>
<dbReference type="OrthoDB" id="68065at2759"/>
<feature type="compositionally biased region" description="Low complexity" evidence="1">
    <location>
        <begin position="157"/>
        <end position="197"/>
    </location>
</feature>
<feature type="region of interest" description="Disordered" evidence="1">
    <location>
        <begin position="323"/>
        <end position="362"/>
    </location>
</feature>
<dbReference type="Proteomes" id="UP000332933">
    <property type="component" value="Unassembled WGS sequence"/>
</dbReference>
<organism evidence="3 4">
    <name type="scientific">Aphanomyces stellatus</name>
    <dbReference type="NCBI Taxonomy" id="120398"/>
    <lineage>
        <taxon>Eukaryota</taxon>
        <taxon>Sar</taxon>
        <taxon>Stramenopiles</taxon>
        <taxon>Oomycota</taxon>
        <taxon>Saprolegniomycetes</taxon>
        <taxon>Saprolegniales</taxon>
        <taxon>Verrucalvaceae</taxon>
        <taxon>Aphanomyces</taxon>
    </lineage>
</organism>
<evidence type="ECO:0000313" key="3">
    <source>
        <dbReference type="EMBL" id="VFT94888.1"/>
    </source>
</evidence>
<reference evidence="3 4" key="1">
    <citation type="submission" date="2019-03" db="EMBL/GenBank/DDBJ databases">
        <authorList>
            <person name="Gaulin E."/>
            <person name="Dumas B."/>
        </authorList>
    </citation>
    <scope>NUCLEOTIDE SEQUENCE [LARGE SCALE GENOMIC DNA]</scope>
    <source>
        <strain evidence="3">CBS 568.67</strain>
    </source>
</reference>
<dbReference type="CDD" id="cd14686">
    <property type="entry name" value="bZIP"/>
    <property type="match status" value="1"/>
</dbReference>
<accession>A0A485LB16</accession>
<evidence type="ECO:0000313" key="4">
    <source>
        <dbReference type="Proteomes" id="UP000332933"/>
    </source>
</evidence>
<evidence type="ECO:0000313" key="2">
    <source>
        <dbReference type="EMBL" id="KAF0690418.1"/>
    </source>
</evidence>
<name>A0A485LB16_9STRA</name>
<evidence type="ECO:0000256" key="1">
    <source>
        <dbReference type="SAM" id="MobiDB-lite"/>
    </source>
</evidence>
<dbReference type="EMBL" id="CAADRA010006399">
    <property type="protein sequence ID" value="VFT94888.1"/>
    <property type="molecule type" value="Genomic_DNA"/>
</dbReference>